<evidence type="ECO:0000256" key="1">
    <source>
        <dbReference type="SAM" id="Phobius"/>
    </source>
</evidence>
<reference evidence="2 3" key="1">
    <citation type="submission" date="2018-02" db="EMBL/GenBank/DDBJ databases">
        <title>8 Nocardia nova and 1 Nocardia cyriacigeorgica strain used for evolution to TMP-SMX.</title>
        <authorList>
            <person name="Mehta H."/>
            <person name="Weng J."/>
            <person name="Shamoo Y."/>
        </authorList>
    </citation>
    <scope>NUCLEOTIDE SEQUENCE [LARGE SCALE GENOMIC DNA]</scope>
    <source>
        <strain evidence="2 3">BAA2227</strain>
    </source>
</reference>
<protein>
    <submittedName>
        <fullName evidence="2">Uncharacterized protein</fullName>
    </submittedName>
</protein>
<dbReference type="Proteomes" id="UP000238356">
    <property type="component" value="Unassembled WGS sequence"/>
</dbReference>
<name>A0A2S6A9Y7_9NOCA</name>
<accession>A0A2S6A9Y7</accession>
<proteinExistence type="predicted"/>
<dbReference type="NCBIfam" id="NF047839">
    <property type="entry name" value="PspM_Rv2743c"/>
    <property type="match status" value="1"/>
</dbReference>
<feature type="transmembrane region" description="Helical" evidence="1">
    <location>
        <begin position="73"/>
        <end position="92"/>
    </location>
</feature>
<evidence type="ECO:0000313" key="2">
    <source>
        <dbReference type="EMBL" id="PPJ30077.1"/>
    </source>
</evidence>
<evidence type="ECO:0000313" key="3">
    <source>
        <dbReference type="Proteomes" id="UP000238356"/>
    </source>
</evidence>
<gene>
    <name evidence="2" type="ORF">C5F51_11075</name>
</gene>
<sequence length="265" mass="27738">MAAEEPLARAGRVPGTLRDAGEFALHAVRKWADPRERELRRRRRVRRRSLRWSAASGVTALGTAGLVAISAPVWAVVVVGGGAAALVTGAAVSTRRYLELRRNPLPPAAFVPRRLPAVQSAARAPIARLVRAERAFHALGRQIEASGRIPADDFADTVATAASGAAALHALAGDIAAMEKALAVVATSHAGAGLRQQSGAMVGRLESGVTEYEQLVAAAGQILAAGASEAPTPADEFGWAMFTLREAADRLDGWAQALTDLADRH</sequence>
<feature type="transmembrane region" description="Helical" evidence="1">
    <location>
        <begin position="49"/>
        <end position="67"/>
    </location>
</feature>
<comment type="caution">
    <text evidence="2">The sequence shown here is derived from an EMBL/GenBank/DDBJ whole genome shotgun (WGS) entry which is preliminary data.</text>
</comment>
<dbReference type="Pfam" id="PF25587">
    <property type="entry name" value="Rv2743c"/>
    <property type="match status" value="1"/>
</dbReference>
<keyword evidence="1" id="KW-1133">Transmembrane helix</keyword>
<keyword evidence="1" id="KW-0472">Membrane</keyword>
<keyword evidence="1" id="KW-0812">Transmembrane</keyword>
<organism evidence="2 3">
    <name type="scientific">Nocardia nova</name>
    <dbReference type="NCBI Taxonomy" id="37330"/>
    <lineage>
        <taxon>Bacteria</taxon>
        <taxon>Bacillati</taxon>
        <taxon>Actinomycetota</taxon>
        <taxon>Actinomycetes</taxon>
        <taxon>Mycobacteriales</taxon>
        <taxon>Nocardiaceae</taxon>
        <taxon>Nocardia</taxon>
    </lineage>
</organism>
<keyword evidence="3" id="KW-1185">Reference proteome</keyword>
<dbReference type="AlphaFoldDB" id="A0A2S6A9Y7"/>
<dbReference type="InterPro" id="IPR057952">
    <property type="entry name" value="Rv2743c-like"/>
</dbReference>
<dbReference type="EMBL" id="PSZD01000005">
    <property type="protein sequence ID" value="PPJ30077.1"/>
    <property type="molecule type" value="Genomic_DNA"/>
</dbReference>